<dbReference type="PROSITE" id="PS51747">
    <property type="entry name" value="CYT_DCMP_DEAMINASES_2"/>
    <property type="match status" value="1"/>
</dbReference>
<keyword evidence="4" id="KW-0963">Cytoplasm</keyword>
<dbReference type="InterPro" id="IPR016193">
    <property type="entry name" value="Cytidine_deaminase-like"/>
</dbReference>
<evidence type="ECO:0000313" key="11">
    <source>
        <dbReference type="Proteomes" id="UP000243820"/>
    </source>
</evidence>
<gene>
    <name evidence="10" type="ORF">ASJ83_08650</name>
</gene>
<evidence type="ECO:0000259" key="9">
    <source>
        <dbReference type="PROSITE" id="PS51747"/>
    </source>
</evidence>
<evidence type="ECO:0000256" key="1">
    <source>
        <dbReference type="ARBA" id="ARBA00001947"/>
    </source>
</evidence>
<comment type="cofactor">
    <cofactor evidence="1">
        <name>Zn(2+)</name>
        <dbReference type="ChEBI" id="CHEBI:29105"/>
    </cofactor>
</comment>
<comment type="pathway">
    <text evidence="8">Pyrimidine metabolism.</text>
</comment>
<dbReference type="GO" id="GO:0008835">
    <property type="term" value="F:diaminohydroxyphosphoribosylaminopyrimidine deaminase activity"/>
    <property type="evidence" value="ECO:0007669"/>
    <property type="project" value="TreeGrafter"/>
</dbReference>
<organism evidence="10 11">
    <name type="scientific">Methanocorpusculum parvum</name>
    <dbReference type="NCBI Taxonomy" id="2193"/>
    <lineage>
        <taxon>Archaea</taxon>
        <taxon>Methanobacteriati</taxon>
        <taxon>Methanobacteriota</taxon>
        <taxon>Stenosarchaea group</taxon>
        <taxon>Methanomicrobia</taxon>
        <taxon>Methanomicrobiales</taxon>
        <taxon>Methanocorpusculaceae</taxon>
        <taxon>Methanocorpusculum</taxon>
    </lineage>
</organism>
<dbReference type="GO" id="GO:0005737">
    <property type="term" value="C:cytoplasm"/>
    <property type="evidence" value="ECO:0007669"/>
    <property type="project" value="UniProtKB-SubCell"/>
</dbReference>
<evidence type="ECO:0000256" key="4">
    <source>
        <dbReference type="ARBA" id="ARBA00022490"/>
    </source>
</evidence>
<dbReference type="SUPFAM" id="SSF53927">
    <property type="entry name" value="Cytidine deaminase-like"/>
    <property type="match status" value="1"/>
</dbReference>
<accession>A0AAX0Q7P6</accession>
<dbReference type="CDD" id="cd01285">
    <property type="entry name" value="nucleoside_deaminase"/>
    <property type="match status" value="1"/>
</dbReference>
<evidence type="ECO:0000256" key="3">
    <source>
        <dbReference type="ARBA" id="ARBA00011738"/>
    </source>
</evidence>
<dbReference type="InterPro" id="IPR002125">
    <property type="entry name" value="CMP_dCMP_dom"/>
</dbReference>
<dbReference type="GO" id="GO:0008270">
    <property type="term" value="F:zinc ion binding"/>
    <property type="evidence" value="ECO:0007669"/>
    <property type="project" value="InterPro"/>
</dbReference>
<feature type="domain" description="CMP/dCMP-type deaminase" evidence="9">
    <location>
        <begin position="1"/>
        <end position="116"/>
    </location>
</feature>
<keyword evidence="5" id="KW-0479">Metal-binding</keyword>
<dbReference type="InterPro" id="IPR016192">
    <property type="entry name" value="APOBEC/CMP_deaminase_Zn-bd"/>
</dbReference>
<dbReference type="PANTHER" id="PTHR11079">
    <property type="entry name" value="CYTOSINE DEAMINASE FAMILY MEMBER"/>
    <property type="match status" value="1"/>
</dbReference>
<dbReference type="PANTHER" id="PTHR11079:SF190">
    <property type="entry name" value="CYTOSINE DEAMINASE"/>
    <property type="match status" value="1"/>
</dbReference>
<dbReference type="Pfam" id="PF00383">
    <property type="entry name" value="dCMP_cyt_deam_1"/>
    <property type="match status" value="1"/>
</dbReference>
<evidence type="ECO:0000256" key="5">
    <source>
        <dbReference type="ARBA" id="ARBA00022723"/>
    </source>
</evidence>
<comment type="caution">
    <text evidence="10">The sequence shown here is derived from an EMBL/GenBank/DDBJ whole genome shotgun (WGS) entry which is preliminary data.</text>
</comment>
<keyword evidence="6" id="KW-0378">Hydrolase</keyword>
<dbReference type="AlphaFoldDB" id="A0AAX0Q7P6"/>
<evidence type="ECO:0000256" key="7">
    <source>
        <dbReference type="ARBA" id="ARBA00022833"/>
    </source>
</evidence>
<dbReference type="Proteomes" id="UP000243820">
    <property type="component" value="Unassembled WGS sequence"/>
</dbReference>
<dbReference type="GO" id="GO:0055086">
    <property type="term" value="P:nucleobase-containing small molecule metabolic process"/>
    <property type="evidence" value="ECO:0007669"/>
    <property type="project" value="UniProtKB-ARBA"/>
</dbReference>
<proteinExistence type="predicted"/>
<comment type="subunit">
    <text evidence="3">Homodimer.</text>
</comment>
<keyword evidence="11" id="KW-1185">Reference proteome</keyword>
<reference evidence="10 11" key="1">
    <citation type="journal article" date="2017" name="BMC Genomics">
        <title>Genomic analysis of methanogenic archaea reveals a shift towards energy conservation.</title>
        <authorList>
            <person name="Gilmore S.P."/>
            <person name="Henske J.K."/>
            <person name="Sexton J.A."/>
            <person name="Solomon K.V."/>
            <person name="Seppala S."/>
            <person name="Yoo J.I."/>
            <person name="Huyett L.M."/>
            <person name="Pressman A."/>
            <person name="Cogan J.Z."/>
            <person name="Kivenson V."/>
            <person name="Peng X."/>
            <person name="Tan Y."/>
            <person name="Valentine D.L."/>
            <person name="O'Malley M.A."/>
        </authorList>
    </citation>
    <scope>NUCLEOTIDE SEQUENCE [LARGE SCALE GENOMIC DNA]</scope>
    <source>
        <strain evidence="10 11">XII</strain>
    </source>
</reference>
<dbReference type="Gene3D" id="3.40.140.10">
    <property type="entry name" value="Cytidine Deaminase, domain 2"/>
    <property type="match status" value="1"/>
</dbReference>
<evidence type="ECO:0000313" key="10">
    <source>
        <dbReference type="EMBL" id="PAV09203.1"/>
    </source>
</evidence>
<dbReference type="GO" id="GO:0072527">
    <property type="term" value="P:pyrimidine-containing compound metabolic process"/>
    <property type="evidence" value="ECO:0007669"/>
    <property type="project" value="UniProtKB-ARBA"/>
</dbReference>
<dbReference type="EMBL" id="LMVO01000022">
    <property type="protein sequence ID" value="PAV09203.1"/>
    <property type="molecule type" value="Genomic_DNA"/>
</dbReference>
<protein>
    <submittedName>
        <fullName evidence="10">Cytidine deaminase</fullName>
    </submittedName>
</protein>
<evidence type="ECO:0000256" key="2">
    <source>
        <dbReference type="ARBA" id="ARBA00004496"/>
    </source>
</evidence>
<keyword evidence="7" id="KW-0862">Zinc</keyword>
<dbReference type="FunFam" id="3.40.140.10:FF:000016">
    <property type="entry name" value="Cytosine deaminase"/>
    <property type="match status" value="1"/>
</dbReference>
<comment type="subcellular location">
    <subcellularLocation>
        <location evidence="2">Cytoplasm</location>
    </subcellularLocation>
</comment>
<dbReference type="PROSITE" id="PS00903">
    <property type="entry name" value="CYT_DCMP_DEAMINASES_1"/>
    <property type="match status" value="1"/>
</dbReference>
<sequence length="147" mass="16179">MDQYMQAAYEEALAGRSEGGIPIGAVIVRNGEIVARGHNQRIQKGDPILHGEMDALTNAGRRSASFYRECTLYTTLSPCIMCSGAIVLYGIPEVVIGEDVNYPGEVDFLRSRGVKVTILNDPELIGMMKEYIDENPAVWNEDISVEL</sequence>
<name>A0AAX0Q7P6_9EURY</name>
<evidence type="ECO:0000256" key="6">
    <source>
        <dbReference type="ARBA" id="ARBA00022801"/>
    </source>
</evidence>
<evidence type="ECO:0000256" key="8">
    <source>
        <dbReference type="ARBA" id="ARBA00060693"/>
    </source>
</evidence>